<protein>
    <recommendedName>
        <fullName evidence="2">prolyl oligopeptidase</fullName>
        <ecNumber evidence="2">3.4.21.26</ecNumber>
    </recommendedName>
</protein>
<reference evidence="9" key="1">
    <citation type="submission" date="2020-12" db="EMBL/GenBank/DDBJ databases">
        <authorList>
            <person name="Rodrigo-Torres L."/>
            <person name="Arahal R. D."/>
            <person name="Lucena T."/>
        </authorList>
    </citation>
    <scope>NUCLEOTIDE SEQUENCE</scope>
    <source>
        <strain evidence="9">CECT 9390</strain>
    </source>
</reference>
<dbReference type="SUPFAM" id="SSF50993">
    <property type="entry name" value="Peptidase/esterase 'gauge' domain"/>
    <property type="match status" value="1"/>
</dbReference>
<dbReference type="InterPro" id="IPR001375">
    <property type="entry name" value="Peptidase_S9_cat"/>
</dbReference>
<name>A0A9N8MN14_9FLAO</name>
<dbReference type="GO" id="GO:0005829">
    <property type="term" value="C:cytosol"/>
    <property type="evidence" value="ECO:0007669"/>
    <property type="project" value="TreeGrafter"/>
</dbReference>
<feature type="chain" id="PRO_5040199413" description="prolyl oligopeptidase" evidence="6">
    <location>
        <begin position="19"/>
        <end position="719"/>
    </location>
</feature>
<gene>
    <name evidence="9" type="primary">f1pep1_1</name>
    <name evidence="9" type="ORF">CHRY9390_01520</name>
</gene>
<sequence>MKNIFLLVGLLFSHIIFAQYNYPSTPEKAVVDDYFGTKITDNYRWMEDLKSPEVQSWFKNQAEYSHNMIDKIPHRENLFNRMKEVQKMSGDSFEIIQQRQGLYFYTKTKKSENLSKLYSRDLSTGKETLIFDPRTLGKNTQITNFTVDSKGKKIAILFSKSGGEICNLRILDLTTKKLLADEIGPIWSEFTFEFTQDDKAIMYTKMSTADPDSNMLLKDMKAMLHIIGTDVKTDKILASREDYPELNALTEQFTSVYFTDDYKYVVLRLSSVKSESPIFIAPYSELTKKKINWKQIVKPSDDITDIFISGDKLFLLTHKDAPNYKITLTSLLKPDFNNAKTVVPESKDAVIISIHNSKNYLYYSLGNGIIRDKYQVNINTLARKKADFPTGVNSSLSLNPRENDNIYCYNVNWLTPLTTYEYNPEKGKIIKSKYFNSESNYPDYNKLYTVKEVEVKSHDGIMVPLSIMYPKNIKMNGDNPAYITGYGGYGISYEPYFSARLSVLMEQGVVIAVAHVRGGGEKGEEWHKAGMKANKPNTWKDFIACSEYLVNQKYTSPSKLIGNGVSMGGVLIGRAITERPDLFAVAIAEVGMTNALRSETTANGPNQIPEIGTIQNEEDAKHLLEMDAQSKVKKGVKYPAVIVRTGMNDSRIVPWEPGKFAAVLQKNSGSEKPVLLYVNYENGHFTSDVDVVFKEYSDIFAFALWQVGHPDYQPKENTK</sequence>
<evidence type="ECO:0000256" key="3">
    <source>
        <dbReference type="ARBA" id="ARBA00022670"/>
    </source>
</evidence>
<dbReference type="GO" id="GO:0070012">
    <property type="term" value="F:oligopeptidase activity"/>
    <property type="evidence" value="ECO:0007669"/>
    <property type="project" value="TreeGrafter"/>
</dbReference>
<evidence type="ECO:0000256" key="6">
    <source>
        <dbReference type="SAM" id="SignalP"/>
    </source>
</evidence>
<dbReference type="Gene3D" id="2.130.10.120">
    <property type="entry name" value="Prolyl oligopeptidase, N-terminal domain"/>
    <property type="match status" value="1"/>
</dbReference>
<keyword evidence="10" id="KW-1185">Reference proteome</keyword>
<keyword evidence="3" id="KW-0645">Protease</keyword>
<dbReference type="EMBL" id="CAJIMS010000001">
    <property type="protein sequence ID" value="CAD7806502.1"/>
    <property type="molecule type" value="Genomic_DNA"/>
</dbReference>
<evidence type="ECO:0000256" key="5">
    <source>
        <dbReference type="ARBA" id="ARBA00022825"/>
    </source>
</evidence>
<feature type="signal peptide" evidence="6">
    <location>
        <begin position="1"/>
        <end position="18"/>
    </location>
</feature>
<keyword evidence="6" id="KW-0732">Signal</keyword>
<dbReference type="InterPro" id="IPR051167">
    <property type="entry name" value="Prolyl_oligopep/macrocyclase"/>
</dbReference>
<evidence type="ECO:0000256" key="1">
    <source>
        <dbReference type="ARBA" id="ARBA00001070"/>
    </source>
</evidence>
<keyword evidence="4 9" id="KW-0378">Hydrolase</keyword>
<evidence type="ECO:0000313" key="10">
    <source>
        <dbReference type="Proteomes" id="UP000662618"/>
    </source>
</evidence>
<dbReference type="InterPro" id="IPR029058">
    <property type="entry name" value="AB_hydrolase_fold"/>
</dbReference>
<keyword evidence="5" id="KW-0720">Serine protease</keyword>
<dbReference type="SUPFAM" id="SSF53474">
    <property type="entry name" value="alpha/beta-Hydrolases"/>
    <property type="match status" value="1"/>
</dbReference>
<evidence type="ECO:0000256" key="4">
    <source>
        <dbReference type="ARBA" id="ARBA00022801"/>
    </source>
</evidence>
<dbReference type="RefSeq" id="WP_162087921.1">
    <property type="nucleotide sequence ID" value="NZ_CAJIMS010000001.1"/>
</dbReference>
<feature type="domain" description="Peptidase S9A N-terminal" evidence="8">
    <location>
        <begin position="25"/>
        <end position="429"/>
    </location>
</feature>
<dbReference type="PANTHER" id="PTHR42881:SF2">
    <property type="entry name" value="PROLYL ENDOPEPTIDASE"/>
    <property type="match status" value="1"/>
</dbReference>
<dbReference type="Pfam" id="PF02897">
    <property type="entry name" value="Peptidase_S9_N"/>
    <property type="match status" value="1"/>
</dbReference>
<evidence type="ECO:0000313" key="9">
    <source>
        <dbReference type="EMBL" id="CAD7806502.1"/>
    </source>
</evidence>
<evidence type="ECO:0000256" key="2">
    <source>
        <dbReference type="ARBA" id="ARBA00011897"/>
    </source>
</evidence>
<dbReference type="Pfam" id="PF00326">
    <property type="entry name" value="Peptidase_S9"/>
    <property type="match status" value="1"/>
</dbReference>
<dbReference type="EC" id="3.4.21.26" evidence="2"/>
<dbReference type="Gene3D" id="3.40.50.1820">
    <property type="entry name" value="alpha/beta hydrolase"/>
    <property type="match status" value="1"/>
</dbReference>
<dbReference type="Proteomes" id="UP000662618">
    <property type="component" value="Unassembled WGS sequence"/>
</dbReference>
<dbReference type="AlphaFoldDB" id="A0A9N8MN14"/>
<comment type="caution">
    <text evidence="9">The sequence shown here is derived from an EMBL/GenBank/DDBJ whole genome shotgun (WGS) entry which is preliminary data.</text>
</comment>
<dbReference type="InterPro" id="IPR002470">
    <property type="entry name" value="Peptidase_S9A"/>
</dbReference>
<feature type="domain" description="Peptidase S9 prolyl oligopeptidase catalytic" evidence="7">
    <location>
        <begin position="496"/>
        <end position="708"/>
    </location>
</feature>
<dbReference type="GO" id="GO:0006508">
    <property type="term" value="P:proteolysis"/>
    <property type="evidence" value="ECO:0007669"/>
    <property type="project" value="UniProtKB-KW"/>
</dbReference>
<evidence type="ECO:0000259" key="8">
    <source>
        <dbReference type="Pfam" id="PF02897"/>
    </source>
</evidence>
<accession>A0A9N8MN14</accession>
<evidence type="ECO:0000259" key="7">
    <source>
        <dbReference type="Pfam" id="PF00326"/>
    </source>
</evidence>
<organism evidence="9 10">
    <name type="scientific">Chryseobacterium aquaeductus</name>
    <dbReference type="NCBI Taxonomy" id="2675056"/>
    <lineage>
        <taxon>Bacteria</taxon>
        <taxon>Pseudomonadati</taxon>
        <taxon>Bacteroidota</taxon>
        <taxon>Flavobacteriia</taxon>
        <taxon>Flavobacteriales</taxon>
        <taxon>Weeksellaceae</taxon>
        <taxon>Chryseobacterium group</taxon>
        <taxon>Chryseobacterium</taxon>
    </lineage>
</organism>
<dbReference type="GO" id="GO:0004252">
    <property type="term" value="F:serine-type endopeptidase activity"/>
    <property type="evidence" value="ECO:0007669"/>
    <property type="project" value="UniProtKB-EC"/>
</dbReference>
<proteinExistence type="predicted"/>
<dbReference type="InterPro" id="IPR023302">
    <property type="entry name" value="Pept_S9A_N"/>
</dbReference>
<dbReference type="PRINTS" id="PR00862">
    <property type="entry name" value="PROLIGOPTASE"/>
</dbReference>
<dbReference type="PANTHER" id="PTHR42881">
    <property type="entry name" value="PROLYL ENDOPEPTIDASE"/>
    <property type="match status" value="1"/>
</dbReference>
<comment type="catalytic activity">
    <reaction evidence="1">
        <text>Hydrolysis of Pro-|-Xaa &gt;&gt; Ala-|-Xaa in oligopeptides.</text>
        <dbReference type="EC" id="3.4.21.26"/>
    </reaction>
</comment>